<evidence type="ECO:0000313" key="2">
    <source>
        <dbReference type="Proteomes" id="UP001206595"/>
    </source>
</evidence>
<reference evidence="1" key="2">
    <citation type="journal article" date="2022" name="Proc. Natl. Acad. Sci. U.S.A.">
        <title>Diploid-dominant life cycles characterize the early evolution of Fungi.</title>
        <authorList>
            <person name="Amses K.R."/>
            <person name="Simmons D.R."/>
            <person name="Longcore J.E."/>
            <person name="Mondo S.J."/>
            <person name="Seto K."/>
            <person name="Jeronimo G.H."/>
            <person name="Bonds A.E."/>
            <person name="Quandt C.A."/>
            <person name="Davis W.J."/>
            <person name="Chang Y."/>
            <person name="Federici B.A."/>
            <person name="Kuo A."/>
            <person name="LaButti K."/>
            <person name="Pangilinan J."/>
            <person name="Andreopoulos W."/>
            <person name="Tritt A."/>
            <person name="Riley R."/>
            <person name="Hundley H."/>
            <person name="Johnson J."/>
            <person name="Lipzen A."/>
            <person name="Barry K."/>
            <person name="Lang B.F."/>
            <person name="Cuomo C.A."/>
            <person name="Buchler N.E."/>
            <person name="Grigoriev I.V."/>
            <person name="Spatafora J.W."/>
            <person name="Stajich J.E."/>
            <person name="James T.Y."/>
        </authorList>
    </citation>
    <scope>NUCLEOTIDE SEQUENCE</scope>
    <source>
        <strain evidence="1">AG</strain>
    </source>
</reference>
<comment type="caution">
    <text evidence="1">The sequence shown here is derived from an EMBL/GenBank/DDBJ whole genome shotgun (WGS) entry which is preliminary data.</text>
</comment>
<reference evidence="1" key="1">
    <citation type="submission" date="2021-06" db="EMBL/GenBank/DDBJ databases">
        <authorList>
            <consortium name="DOE Joint Genome Institute"/>
            <person name="Mondo S.J."/>
            <person name="Amses K.R."/>
            <person name="Simmons D.R."/>
            <person name="Longcore J.E."/>
            <person name="Seto K."/>
            <person name="Alves G.H."/>
            <person name="Bonds A.E."/>
            <person name="Quandt C.A."/>
            <person name="Davis W.J."/>
            <person name="Chang Y."/>
            <person name="Letcher P.M."/>
            <person name="Powell M.J."/>
            <person name="Kuo A."/>
            <person name="Labutti K."/>
            <person name="Pangilinan J."/>
            <person name="Andreopoulos W."/>
            <person name="Tritt A."/>
            <person name="Riley R."/>
            <person name="Hundley H."/>
            <person name="Johnson J."/>
            <person name="Lipzen A."/>
            <person name="Barry K."/>
            <person name="Berbee M.L."/>
            <person name="Buchler N.E."/>
            <person name="Grigoriev I.V."/>
            <person name="Spatafora J.W."/>
            <person name="Stajich J.E."/>
            <person name="James T.Y."/>
        </authorList>
    </citation>
    <scope>NUCLEOTIDE SEQUENCE</scope>
    <source>
        <strain evidence="1">AG</strain>
    </source>
</reference>
<dbReference type="GeneID" id="75917492"/>
<protein>
    <submittedName>
        <fullName evidence="1">Uncharacterized protein</fullName>
    </submittedName>
</protein>
<dbReference type="AlphaFoldDB" id="A0AAD5E2R2"/>
<gene>
    <name evidence="1" type="ORF">K450DRAFT_260356</name>
</gene>
<proteinExistence type="predicted"/>
<dbReference type="EMBL" id="MU620972">
    <property type="protein sequence ID" value="KAI8575694.1"/>
    <property type="molecule type" value="Genomic_DNA"/>
</dbReference>
<organism evidence="1 2">
    <name type="scientific">Umbelopsis ramanniana AG</name>
    <dbReference type="NCBI Taxonomy" id="1314678"/>
    <lineage>
        <taxon>Eukaryota</taxon>
        <taxon>Fungi</taxon>
        <taxon>Fungi incertae sedis</taxon>
        <taxon>Mucoromycota</taxon>
        <taxon>Mucoromycotina</taxon>
        <taxon>Umbelopsidomycetes</taxon>
        <taxon>Umbelopsidales</taxon>
        <taxon>Umbelopsidaceae</taxon>
        <taxon>Umbelopsis</taxon>
    </lineage>
</organism>
<dbReference type="Proteomes" id="UP001206595">
    <property type="component" value="Unassembled WGS sequence"/>
</dbReference>
<dbReference type="RefSeq" id="XP_051440698.1">
    <property type="nucleotide sequence ID" value="XM_051592149.1"/>
</dbReference>
<evidence type="ECO:0000313" key="1">
    <source>
        <dbReference type="EMBL" id="KAI8575694.1"/>
    </source>
</evidence>
<keyword evidence="2" id="KW-1185">Reference proteome</keyword>
<accession>A0AAD5E2R2</accession>
<name>A0AAD5E2R2_UMBRA</name>
<sequence length="273" mass="31582">MGNMIQFTLQKFDTLEILDVRPHLSDSTSKYLLAAYTALRQLHEKNIRCTKFRTLMLANTSFRQEIIKNESDITLMNSLQQELEWLANGKQEKDEVQPGKTPDKNLVHDLAICEMCESQFAHTSGNKTCIIETCDHRKFNVCLSCTEYCSACDAQICPDHPDEYDTMAEDYFLEGRCYHGNGEMLRYCALHEETNLCNNCELAQCEHHLQTCVNRDEEGPCHSGSRTCIDCCVQCPLCNNWYCKDCYVSENHDIYHRQHGYPDLTELDNLFKE</sequence>